<protein>
    <submittedName>
        <fullName evidence="4">Probable lipoprotein</fullName>
    </submittedName>
</protein>
<dbReference type="EMBL" id="CP001712">
    <property type="protein sequence ID" value="EAR15478.1"/>
    <property type="molecule type" value="Genomic_DNA"/>
</dbReference>
<evidence type="ECO:0000256" key="2">
    <source>
        <dbReference type="SAM" id="SignalP"/>
    </source>
</evidence>
<proteinExistence type="predicted"/>
<feature type="region of interest" description="Disordered" evidence="1">
    <location>
        <begin position="66"/>
        <end position="86"/>
    </location>
</feature>
<keyword evidence="5" id="KW-1185">Reference proteome</keyword>
<dbReference type="AlphaFoldDB" id="A4CKS9"/>
<evidence type="ECO:0000313" key="4">
    <source>
        <dbReference type="EMBL" id="EAR15478.1"/>
    </source>
</evidence>
<dbReference type="GO" id="GO:0030246">
    <property type="term" value="F:carbohydrate binding"/>
    <property type="evidence" value="ECO:0007669"/>
    <property type="project" value="InterPro"/>
</dbReference>
<dbReference type="STRING" id="313596.RB2501_14159"/>
<evidence type="ECO:0000259" key="3">
    <source>
        <dbReference type="Pfam" id="PF14321"/>
    </source>
</evidence>
<organism evidence="4 5">
    <name type="scientific">Robiginitalea biformata (strain ATCC BAA-864 / DSM 15991 / KCTC 12146 / HTCC2501)</name>
    <dbReference type="NCBI Taxonomy" id="313596"/>
    <lineage>
        <taxon>Bacteria</taxon>
        <taxon>Pseudomonadati</taxon>
        <taxon>Bacteroidota</taxon>
        <taxon>Flavobacteriia</taxon>
        <taxon>Flavobacteriales</taxon>
        <taxon>Flavobacteriaceae</taxon>
        <taxon>Robiginitalea</taxon>
    </lineage>
</organism>
<sequence>MNMRFFTLAAIFLAALTFSFCTDSDDPGLNADSGRLTVRLTDAPFPYELVDEANVTIFKVDARLAETDEPGDSQTGEAGESPAEEMAGPPYITLMEEEVQVNLLTLVNGVTRELAALDVPAGTYDLIRVYVKGVNVVLTDGTQYDLKVPSGAETGIKVFIRPGLVVTGGLSSDLLLDFDVSRSFIAKGNPETPAGINGFNFKPVVKASNMSVAGTLTGKVGTLEDDVVVGLEGAQLSIFAADTLNTTAFSDPDGHYAVMGLEAGTYSVVAELGGYLASDTVEVQIDAANVSRQDFVLEPETAEEETTTDGGS</sequence>
<dbReference type="KEGG" id="rbi:RB2501_14159"/>
<gene>
    <name evidence="4" type="ordered locus">RB2501_14159</name>
</gene>
<dbReference type="InterPro" id="IPR025491">
    <property type="entry name" value="DUF4382"/>
</dbReference>
<reference evidence="4 5" key="1">
    <citation type="journal article" date="2009" name="J. Bacteriol.">
        <title>Complete genome sequence of Robiginitalea biformata HTCC2501.</title>
        <authorList>
            <person name="Oh H.M."/>
            <person name="Giovannoni S.J."/>
            <person name="Lee K."/>
            <person name="Ferriera S."/>
            <person name="Johnson J."/>
            <person name="Cho J.C."/>
        </authorList>
    </citation>
    <scope>NUCLEOTIDE SEQUENCE [LARGE SCALE GENOMIC DNA]</scope>
    <source>
        <strain evidence="5">ATCC BAA-864 / HTCC2501 / KCTC 12146</strain>
    </source>
</reference>
<dbReference type="Proteomes" id="UP000009049">
    <property type="component" value="Chromosome"/>
</dbReference>
<dbReference type="Pfam" id="PF14321">
    <property type="entry name" value="DUF4382"/>
    <property type="match status" value="1"/>
</dbReference>
<feature type="chain" id="PRO_5002666279" evidence="2">
    <location>
        <begin position="25"/>
        <end position="312"/>
    </location>
</feature>
<dbReference type="SUPFAM" id="SSF49452">
    <property type="entry name" value="Starch-binding domain-like"/>
    <property type="match status" value="1"/>
</dbReference>
<feature type="domain" description="DUF4382" evidence="3">
    <location>
        <begin position="34"/>
        <end position="189"/>
    </location>
</feature>
<dbReference type="Pfam" id="PF13620">
    <property type="entry name" value="CarboxypepD_reg"/>
    <property type="match status" value="1"/>
</dbReference>
<dbReference type="RefSeq" id="WP_015754794.1">
    <property type="nucleotide sequence ID" value="NC_013222.1"/>
</dbReference>
<dbReference type="eggNOG" id="ENOG50309D6">
    <property type="taxonomic scope" value="Bacteria"/>
</dbReference>
<accession>A4CKS9</accession>
<keyword evidence="4" id="KW-0449">Lipoprotein</keyword>
<evidence type="ECO:0000256" key="1">
    <source>
        <dbReference type="SAM" id="MobiDB-lite"/>
    </source>
</evidence>
<evidence type="ECO:0000313" key="5">
    <source>
        <dbReference type="Proteomes" id="UP000009049"/>
    </source>
</evidence>
<name>A4CKS9_ROBBH</name>
<keyword evidence="2" id="KW-0732">Signal</keyword>
<dbReference type="InterPro" id="IPR013784">
    <property type="entry name" value="Carb-bd-like_fold"/>
</dbReference>
<dbReference type="HOGENOM" id="CLU_060074_0_0_10"/>
<feature type="signal peptide" evidence="2">
    <location>
        <begin position="1"/>
        <end position="24"/>
    </location>
</feature>
<dbReference type="Gene3D" id="2.60.40.1120">
    <property type="entry name" value="Carboxypeptidase-like, regulatory domain"/>
    <property type="match status" value="1"/>
</dbReference>